<evidence type="ECO:0000256" key="1">
    <source>
        <dbReference type="RuleBase" id="RU004560"/>
    </source>
</evidence>
<dbReference type="EMBL" id="KV417482">
    <property type="protein sequence ID" value="KZP33683.1"/>
    <property type="molecule type" value="Genomic_DNA"/>
</dbReference>
<gene>
    <name evidence="4" type="ORF">FIBSPDRAFT_773474</name>
</gene>
<dbReference type="InterPro" id="IPR027417">
    <property type="entry name" value="P-loop_NTPase"/>
</dbReference>
<dbReference type="Proteomes" id="UP000076532">
    <property type="component" value="Unassembled WGS sequence"/>
</dbReference>
<organism evidence="4 5">
    <name type="scientific">Athelia psychrophila</name>
    <dbReference type="NCBI Taxonomy" id="1759441"/>
    <lineage>
        <taxon>Eukaryota</taxon>
        <taxon>Fungi</taxon>
        <taxon>Dikarya</taxon>
        <taxon>Basidiomycota</taxon>
        <taxon>Agaricomycotina</taxon>
        <taxon>Agaricomycetes</taxon>
        <taxon>Agaricomycetidae</taxon>
        <taxon>Atheliales</taxon>
        <taxon>Atheliaceae</taxon>
        <taxon>Athelia</taxon>
    </lineage>
</organism>
<keyword evidence="1" id="KW-0342">GTP-binding</keyword>
<evidence type="ECO:0000259" key="3">
    <source>
        <dbReference type="PROSITE" id="PS51719"/>
    </source>
</evidence>
<evidence type="ECO:0000313" key="5">
    <source>
        <dbReference type="Proteomes" id="UP000076532"/>
    </source>
</evidence>
<feature type="domain" description="Septin-type G" evidence="3">
    <location>
        <begin position="125"/>
        <end position="587"/>
    </location>
</feature>
<feature type="region of interest" description="Disordered" evidence="2">
    <location>
        <begin position="358"/>
        <end position="443"/>
    </location>
</feature>
<feature type="compositionally biased region" description="Basic residues" evidence="2">
    <location>
        <begin position="404"/>
        <end position="419"/>
    </location>
</feature>
<name>A0A166WEK7_9AGAM</name>
<protein>
    <recommendedName>
        <fullName evidence="3">Septin-type G domain-containing protein</fullName>
    </recommendedName>
</protein>
<dbReference type="Gene3D" id="3.40.50.300">
    <property type="entry name" value="P-loop containing nucleotide triphosphate hydrolases"/>
    <property type="match status" value="1"/>
</dbReference>
<proteinExistence type="inferred from homology"/>
<evidence type="ECO:0000313" key="4">
    <source>
        <dbReference type="EMBL" id="KZP33683.1"/>
    </source>
</evidence>
<comment type="similarity">
    <text evidence="1">Belongs to the TRAFAC class TrmE-Era-EngA-EngB-Septin-like GTPase superfamily. Septin GTPase family.</text>
</comment>
<feature type="compositionally biased region" description="Polar residues" evidence="2">
    <location>
        <begin position="62"/>
        <end position="71"/>
    </location>
</feature>
<accession>A0A166WEK7</accession>
<keyword evidence="1" id="KW-0547">Nucleotide-binding</keyword>
<dbReference type="SUPFAM" id="SSF52540">
    <property type="entry name" value="P-loop containing nucleoside triphosphate hydrolases"/>
    <property type="match status" value="1"/>
</dbReference>
<dbReference type="AlphaFoldDB" id="A0A166WEK7"/>
<reference evidence="4 5" key="1">
    <citation type="journal article" date="2016" name="Mol. Biol. Evol.">
        <title>Comparative Genomics of Early-Diverging Mushroom-Forming Fungi Provides Insights into the Origins of Lignocellulose Decay Capabilities.</title>
        <authorList>
            <person name="Nagy L.G."/>
            <person name="Riley R."/>
            <person name="Tritt A."/>
            <person name="Adam C."/>
            <person name="Daum C."/>
            <person name="Floudas D."/>
            <person name="Sun H."/>
            <person name="Yadav J.S."/>
            <person name="Pangilinan J."/>
            <person name="Larsson K.H."/>
            <person name="Matsuura K."/>
            <person name="Barry K."/>
            <person name="Labutti K."/>
            <person name="Kuo R."/>
            <person name="Ohm R.A."/>
            <person name="Bhattacharya S.S."/>
            <person name="Shirouzu T."/>
            <person name="Yoshinaga Y."/>
            <person name="Martin F.M."/>
            <person name="Grigoriev I.V."/>
            <person name="Hibbett D.S."/>
        </authorList>
    </citation>
    <scope>NUCLEOTIDE SEQUENCE [LARGE SCALE GENOMIC DNA]</scope>
    <source>
        <strain evidence="4 5">CBS 109695</strain>
    </source>
</reference>
<dbReference type="GO" id="GO:0005525">
    <property type="term" value="F:GTP binding"/>
    <property type="evidence" value="ECO:0007669"/>
    <property type="project" value="UniProtKB-KW"/>
</dbReference>
<sequence length="608" mass="66585">MFSFRRRSSKKSLDDLDSPQLKSSPSLPRLPSEEGIPWPQDLVDVDNIGDGASPKGRPRGATKTSLQNGSGTPAIPFHKPFRGPSVDGEGNGETISSLYMSHPPSAFPKASNAPPSSVRQRRARIPPTFNIMVVGGRGTGKSSFLRLLLETADISPTATAEQRSAIENFLSAGTKPTQQIQTASVEICESKFDRVLFSVIDTPGLDFSEGRGLRMERQVATIINYIDKQYAETMSEESKVIRQGKGDQHIHLCVYLVDPASILPASTREAPASTTSRDKNASDDSAVDIQHAASQVDDGGPNRLTMSPAEIRAIRGLSARANVLPVIAHADSLTDDRLAAVKDAVRRGLQEAGYDFGVFGPAKAPAGTKKVNGNGHSNGRKEDEEDEDEDEDEESDEAESPVRPTRHVVKLRASRHGKIVRSQSRSRRDLRSMADVEDSANDETESIANFRFSANIIKKEDLSALLPFAIIMPEATSTRNRSKGRPMSILSASKDSMHSAAVDDVATEEGHAAPSKHIRNPTFDGPPDDLRGVFIRKFRWGTVDVLDPSHCDFAALRTAVLSTHLKALKIRTKEVLYERYRTEKLVSWKERKHNDPVETQRMLAALEI</sequence>
<dbReference type="STRING" id="436010.A0A166WEK7"/>
<feature type="compositionally biased region" description="Basic residues" evidence="2">
    <location>
        <begin position="1"/>
        <end position="10"/>
    </location>
</feature>
<dbReference type="InterPro" id="IPR030379">
    <property type="entry name" value="G_SEPTIN_dom"/>
</dbReference>
<dbReference type="Pfam" id="PF00735">
    <property type="entry name" value="Septin"/>
    <property type="match status" value="3"/>
</dbReference>
<dbReference type="OrthoDB" id="10261408at2759"/>
<evidence type="ECO:0000256" key="2">
    <source>
        <dbReference type="SAM" id="MobiDB-lite"/>
    </source>
</evidence>
<feature type="compositionally biased region" description="Low complexity" evidence="2">
    <location>
        <begin position="18"/>
        <end position="30"/>
    </location>
</feature>
<keyword evidence="5" id="KW-1185">Reference proteome</keyword>
<dbReference type="PANTHER" id="PTHR18884">
    <property type="entry name" value="SEPTIN"/>
    <property type="match status" value="1"/>
</dbReference>
<feature type="compositionally biased region" description="Acidic residues" evidence="2">
    <location>
        <begin position="383"/>
        <end position="399"/>
    </location>
</feature>
<feature type="region of interest" description="Disordered" evidence="2">
    <location>
        <begin position="1"/>
        <end position="124"/>
    </location>
</feature>
<dbReference type="PROSITE" id="PS51719">
    <property type="entry name" value="G_SEPTIN"/>
    <property type="match status" value="1"/>
</dbReference>